<accession>A0AAN9FFL9</accession>
<dbReference type="PANTHER" id="PTHR35279">
    <property type="match status" value="1"/>
</dbReference>
<reference evidence="2 3" key="1">
    <citation type="submission" date="2024-01" db="EMBL/GenBank/DDBJ databases">
        <title>The genomes of 5 underutilized Papilionoideae crops provide insights into root nodulation and disease resistanc.</title>
        <authorList>
            <person name="Yuan L."/>
        </authorList>
    </citation>
    <scope>NUCLEOTIDE SEQUENCE [LARGE SCALE GENOMIC DNA]</scope>
    <source>
        <strain evidence="2">ZHUSHIDOU_FW_LH</strain>
        <tissue evidence="2">Leaf</tissue>
    </source>
</reference>
<organism evidence="2 3">
    <name type="scientific">Crotalaria pallida</name>
    <name type="common">Smooth rattlebox</name>
    <name type="synonym">Crotalaria striata</name>
    <dbReference type="NCBI Taxonomy" id="3830"/>
    <lineage>
        <taxon>Eukaryota</taxon>
        <taxon>Viridiplantae</taxon>
        <taxon>Streptophyta</taxon>
        <taxon>Embryophyta</taxon>
        <taxon>Tracheophyta</taxon>
        <taxon>Spermatophyta</taxon>
        <taxon>Magnoliopsida</taxon>
        <taxon>eudicotyledons</taxon>
        <taxon>Gunneridae</taxon>
        <taxon>Pentapetalae</taxon>
        <taxon>rosids</taxon>
        <taxon>fabids</taxon>
        <taxon>Fabales</taxon>
        <taxon>Fabaceae</taxon>
        <taxon>Papilionoideae</taxon>
        <taxon>50 kb inversion clade</taxon>
        <taxon>genistoids sensu lato</taxon>
        <taxon>core genistoids</taxon>
        <taxon>Crotalarieae</taxon>
        <taxon>Crotalaria</taxon>
    </lineage>
</organism>
<gene>
    <name evidence="2" type="ORF">RIF29_15965</name>
</gene>
<evidence type="ECO:0000313" key="2">
    <source>
        <dbReference type="EMBL" id="KAK7274865.1"/>
    </source>
</evidence>
<dbReference type="Gene3D" id="2.115.10.20">
    <property type="entry name" value="Glycosyl hydrolase domain, family 43"/>
    <property type="match status" value="3"/>
</dbReference>
<dbReference type="SUPFAM" id="SSF75005">
    <property type="entry name" value="Arabinanase/levansucrase/invertase"/>
    <property type="match status" value="2"/>
</dbReference>
<keyword evidence="3" id="KW-1185">Reference proteome</keyword>
<protein>
    <submittedName>
        <fullName evidence="2">Uncharacterized protein</fullName>
    </submittedName>
</protein>
<dbReference type="AlphaFoldDB" id="A0AAN9FFL9"/>
<name>A0AAN9FFL9_CROPI</name>
<proteinExistence type="predicted"/>
<dbReference type="PANTHER" id="PTHR35279:SF1">
    <property type="entry name" value="ARABINANASE_LEVANSUCRASE_INVERTASE"/>
    <property type="match status" value="1"/>
</dbReference>
<dbReference type="Proteomes" id="UP001372338">
    <property type="component" value="Unassembled WGS sequence"/>
</dbReference>
<evidence type="ECO:0000313" key="3">
    <source>
        <dbReference type="Proteomes" id="UP001372338"/>
    </source>
</evidence>
<evidence type="ECO:0000256" key="1">
    <source>
        <dbReference type="SAM" id="MobiDB-lite"/>
    </source>
</evidence>
<sequence length="497" mass="54503">MDAAAAASPSSSSSVTLPSLKPNINSLSKVSNFKCFTNPTTLIPSRVTLTLVSSNTKKFQPFIRCCSAKPDTSANSDTQNTPHNEPSEEASNNNKEEPFSSSSSLHSGSSSSSTSPSSYLRGLVFDLGPSNSWDNAEIGSPVVKRFLSDEEERWYMWYHGRNSNGEKEKPSHDLIGLAISSNGVHWERGGGPATSGSDVGFVMNCGKDWWAFDTHGIRPSEIVIMSSNRVRSSSAVYWLYYTGCSSERAEFFSDHSLGFSLENPDRCLINGVNCGDGKGKVFKSLPGLAISQDGRHWARIEGEHHSGALIDVGSEKEWDSLFISSPRVVYHASGDLRMYYHSFDVEKGHFAVGIARSRDGIRWLKLGKIMGGGKSGSFDEFGVVNARVTRNRRGGNYVMVYEGVAADGRRSIGMAISPDGLKEWTRIQDEAIFKPSDKGCWDDKDVGSPCLVQMDTESNEWRLYYRGVGNGGRVGIGMAVSEGKDIRSFRRWTGFHV</sequence>
<feature type="compositionally biased region" description="Low complexity" evidence="1">
    <location>
        <begin position="100"/>
        <end position="117"/>
    </location>
</feature>
<feature type="compositionally biased region" description="Polar residues" evidence="1">
    <location>
        <begin position="70"/>
        <end position="93"/>
    </location>
</feature>
<feature type="region of interest" description="Disordered" evidence="1">
    <location>
        <begin position="70"/>
        <end position="117"/>
    </location>
</feature>
<comment type="caution">
    <text evidence="2">The sequence shown here is derived from an EMBL/GenBank/DDBJ whole genome shotgun (WGS) entry which is preliminary data.</text>
</comment>
<dbReference type="InterPro" id="IPR023296">
    <property type="entry name" value="Glyco_hydro_beta-prop_sf"/>
</dbReference>
<dbReference type="EMBL" id="JAYWIO010000003">
    <property type="protein sequence ID" value="KAK7274865.1"/>
    <property type="molecule type" value="Genomic_DNA"/>
</dbReference>